<dbReference type="EMBL" id="CM046398">
    <property type="protein sequence ID" value="KAI8530123.1"/>
    <property type="molecule type" value="Genomic_DNA"/>
</dbReference>
<name>A0ACC0LPM2_RHOML</name>
<reference evidence="1" key="1">
    <citation type="submission" date="2022-02" db="EMBL/GenBank/DDBJ databases">
        <title>Plant Genome Project.</title>
        <authorList>
            <person name="Zhang R.-G."/>
        </authorList>
    </citation>
    <scope>NUCLEOTIDE SEQUENCE</scope>
    <source>
        <strain evidence="1">AT1</strain>
    </source>
</reference>
<sequence length="212" mass="22518">MAFSLLKRAYTSAKVMNCPADGALASATTGSFLLASLAFCWANRTCTSAIVMKSAVDGVLVPSTAASFPRAPKGLPAIPLTRTGHQPRPVISLPPEPCAEVSYICIEEGQLSDTDAPLGRLQNGAFVLSASINDLFHQSIPTVQLNSAASLDSPYNVTDPNPSPSLIDRFQSDMPSPQVDMQAVGWAMADNMDYTTPIINEWSGLELDGFPQ</sequence>
<proteinExistence type="predicted"/>
<dbReference type="Proteomes" id="UP001062846">
    <property type="component" value="Chromosome 11"/>
</dbReference>
<comment type="caution">
    <text evidence="1">The sequence shown here is derived from an EMBL/GenBank/DDBJ whole genome shotgun (WGS) entry which is preliminary data.</text>
</comment>
<evidence type="ECO:0000313" key="1">
    <source>
        <dbReference type="EMBL" id="KAI8530123.1"/>
    </source>
</evidence>
<organism evidence="1 2">
    <name type="scientific">Rhododendron molle</name>
    <name type="common">Chinese azalea</name>
    <name type="synonym">Azalea mollis</name>
    <dbReference type="NCBI Taxonomy" id="49168"/>
    <lineage>
        <taxon>Eukaryota</taxon>
        <taxon>Viridiplantae</taxon>
        <taxon>Streptophyta</taxon>
        <taxon>Embryophyta</taxon>
        <taxon>Tracheophyta</taxon>
        <taxon>Spermatophyta</taxon>
        <taxon>Magnoliopsida</taxon>
        <taxon>eudicotyledons</taxon>
        <taxon>Gunneridae</taxon>
        <taxon>Pentapetalae</taxon>
        <taxon>asterids</taxon>
        <taxon>Ericales</taxon>
        <taxon>Ericaceae</taxon>
        <taxon>Ericoideae</taxon>
        <taxon>Rhodoreae</taxon>
        <taxon>Rhododendron</taxon>
    </lineage>
</organism>
<gene>
    <name evidence="1" type="ORF">RHMOL_Rhmol11G0031100</name>
</gene>
<protein>
    <submittedName>
        <fullName evidence="1">Uncharacterized protein</fullName>
    </submittedName>
</protein>
<accession>A0ACC0LPM2</accession>
<evidence type="ECO:0000313" key="2">
    <source>
        <dbReference type="Proteomes" id="UP001062846"/>
    </source>
</evidence>
<keyword evidence="2" id="KW-1185">Reference proteome</keyword>